<keyword evidence="5" id="KW-0133">Cell shape</keyword>
<keyword evidence="6 8" id="KW-1133">Transmembrane helix</keyword>
<evidence type="ECO:0000256" key="5">
    <source>
        <dbReference type="ARBA" id="ARBA00022960"/>
    </source>
</evidence>
<feature type="transmembrane region" description="Helical" evidence="8">
    <location>
        <begin position="36"/>
        <end position="52"/>
    </location>
</feature>
<dbReference type="NCBIfam" id="TIGR03426">
    <property type="entry name" value="shape_MreD"/>
    <property type="match status" value="1"/>
</dbReference>
<evidence type="ECO:0000256" key="2">
    <source>
        <dbReference type="ARBA" id="ARBA00007776"/>
    </source>
</evidence>
<sequence>MTRIFPPLILLALLILESTATDQIPKQWLIGGMQPIPHWVLLFTVLIAIFYDQDNSIYSLVYAIIFGFLFDFTYTDTLGVYMFTYGLTIFIVLGFKQLLHPNFIVTFLLGFVAVFFADHLIYAMYYMIGFADISWSVYLKNRLIPTMLSNLLFLMIVYPMYRNRLEKWSFEHFTQK</sequence>
<keyword evidence="7 8" id="KW-0472">Membrane</keyword>
<name>A0A6G1XBB3_9BACI</name>
<dbReference type="AlphaFoldDB" id="A0A6G1XBB3"/>
<dbReference type="GO" id="GO:0008360">
    <property type="term" value="P:regulation of cell shape"/>
    <property type="evidence" value="ECO:0007669"/>
    <property type="project" value="UniProtKB-KW"/>
</dbReference>
<evidence type="ECO:0000256" key="8">
    <source>
        <dbReference type="SAM" id="Phobius"/>
    </source>
</evidence>
<evidence type="ECO:0000256" key="4">
    <source>
        <dbReference type="ARBA" id="ARBA00022692"/>
    </source>
</evidence>
<dbReference type="InterPro" id="IPR007227">
    <property type="entry name" value="Cell_shape_determining_MreD"/>
</dbReference>
<reference evidence="9 10" key="1">
    <citation type="submission" date="2019-11" db="EMBL/GenBank/DDBJ databases">
        <authorList>
            <person name="Li J."/>
        </authorList>
    </citation>
    <scope>NUCLEOTIDE SEQUENCE [LARGE SCALE GENOMIC DNA]</scope>
    <source>
        <strain evidence="9 10">J4</strain>
    </source>
</reference>
<comment type="caution">
    <text evidence="9">The sequence shown here is derived from an EMBL/GenBank/DDBJ whole genome shotgun (WGS) entry which is preliminary data.</text>
</comment>
<proteinExistence type="inferred from homology"/>
<keyword evidence="3" id="KW-1003">Cell membrane</keyword>
<evidence type="ECO:0000313" key="9">
    <source>
        <dbReference type="EMBL" id="MRG88222.1"/>
    </source>
</evidence>
<organism evidence="9 10">
    <name type="scientific">Salinibacillus xinjiangensis</name>
    <dbReference type="NCBI Taxonomy" id="1229268"/>
    <lineage>
        <taxon>Bacteria</taxon>
        <taxon>Bacillati</taxon>
        <taxon>Bacillota</taxon>
        <taxon>Bacilli</taxon>
        <taxon>Bacillales</taxon>
        <taxon>Bacillaceae</taxon>
        <taxon>Salinibacillus</taxon>
    </lineage>
</organism>
<feature type="transmembrane region" description="Helical" evidence="8">
    <location>
        <begin position="106"/>
        <end position="128"/>
    </location>
</feature>
<feature type="transmembrane region" description="Helical" evidence="8">
    <location>
        <begin position="57"/>
        <end position="74"/>
    </location>
</feature>
<dbReference type="Pfam" id="PF04093">
    <property type="entry name" value="MreD"/>
    <property type="match status" value="1"/>
</dbReference>
<feature type="transmembrane region" description="Helical" evidence="8">
    <location>
        <begin position="80"/>
        <end position="99"/>
    </location>
</feature>
<dbReference type="RefSeq" id="WP_153730095.1">
    <property type="nucleotide sequence ID" value="NZ_WJNH01000018.1"/>
</dbReference>
<protein>
    <submittedName>
        <fullName evidence="9">Rod shape-determining protein MreD</fullName>
    </submittedName>
</protein>
<gene>
    <name evidence="9" type="primary">mreD</name>
    <name evidence="9" type="ORF">GH754_18360</name>
</gene>
<dbReference type="OrthoDB" id="1653857at2"/>
<keyword evidence="4 8" id="KW-0812">Transmembrane</keyword>
<dbReference type="GO" id="GO:0005886">
    <property type="term" value="C:plasma membrane"/>
    <property type="evidence" value="ECO:0007669"/>
    <property type="project" value="UniProtKB-SubCell"/>
</dbReference>
<evidence type="ECO:0000256" key="3">
    <source>
        <dbReference type="ARBA" id="ARBA00022475"/>
    </source>
</evidence>
<feature type="transmembrane region" description="Helical" evidence="8">
    <location>
        <begin position="143"/>
        <end position="161"/>
    </location>
</feature>
<evidence type="ECO:0000256" key="1">
    <source>
        <dbReference type="ARBA" id="ARBA00004651"/>
    </source>
</evidence>
<evidence type="ECO:0000313" key="10">
    <source>
        <dbReference type="Proteomes" id="UP000480185"/>
    </source>
</evidence>
<accession>A0A6G1XBB3</accession>
<evidence type="ECO:0000256" key="7">
    <source>
        <dbReference type="ARBA" id="ARBA00023136"/>
    </source>
</evidence>
<dbReference type="Proteomes" id="UP000480185">
    <property type="component" value="Unassembled WGS sequence"/>
</dbReference>
<dbReference type="EMBL" id="WJNH01000018">
    <property type="protein sequence ID" value="MRG88222.1"/>
    <property type="molecule type" value="Genomic_DNA"/>
</dbReference>
<evidence type="ECO:0000256" key="6">
    <source>
        <dbReference type="ARBA" id="ARBA00022989"/>
    </source>
</evidence>
<comment type="subcellular location">
    <subcellularLocation>
        <location evidence="1">Cell membrane</location>
        <topology evidence="1">Multi-pass membrane protein</topology>
    </subcellularLocation>
</comment>
<comment type="similarity">
    <text evidence="2">Belongs to the MreD family.</text>
</comment>
<keyword evidence="10" id="KW-1185">Reference proteome</keyword>